<gene>
    <name evidence="2" type="ORF">B2G88_14735</name>
</gene>
<keyword evidence="3" id="KW-1185">Reference proteome</keyword>
<evidence type="ECO:0000256" key="1">
    <source>
        <dbReference type="SAM" id="Phobius"/>
    </source>
</evidence>
<dbReference type="AlphaFoldDB" id="A0A202E5Z3"/>
<dbReference type="EMBL" id="MWPH01000003">
    <property type="protein sequence ID" value="OVE83681.1"/>
    <property type="molecule type" value="Genomic_DNA"/>
</dbReference>
<dbReference type="OrthoDB" id="307345at2157"/>
<dbReference type="RefSeq" id="WP_054862761.1">
    <property type="nucleotide sequence ID" value="NZ_MWPH01000003.1"/>
</dbReference>
<sequence>MMWQDLVFMFGSGLSIVFLAPTLRNASANVPLGTSLPSMGIGFVYGVTFFTLGMTLSAAGAIASGTMWSLIALFRSPASQRVRTTTTLFANDLSRWYDRRRSDRVVADQYVLE</sequence>
<proteinExistence type="predicted"/>
<accession>A0A202E5Z3</accession>
<feature type="transmembrane region" description="Helical" evidence="1">
    <location>
        <begin position="42"/>
        <end position="74"/>
    </location>
</feature>
<organism evidence="2 3">
    <name type="scientific">Natronolimnobius baerhuensis</name>
    <dbReference type="NCBI Taxonomy" id="253108"/>
    <lineage>
        <taxon>Archaea</taxon>
        <taxon>Methanobacteriati</taxon>
        <taxon>Methanobacteriota</taxon>
        <taxon>Stenosarchaea group</taxon>
        <taxon>Halobacteria</taxon>
        <taxon>Halobacteriales</taxon>
        <taxon>Natrialbaceae</taxon>
        <taxon>Natronolimnobius</taxon>
    </lineage>
</organism>
<keyword evidence="1" id="KW-1133">Transmembrane helix</keyword>
<name>A0A202E5Z3_9EURY</name>
<keyword evidence="1" id="KW-0472">Membrane</keyword>
<evidence type="ECO:0000313" key="3">
    <source>
        <dbReference type="Proteomes" id="UP000196084"/>
    </source>
</evidence>
<reference evidence="2 3" key="1">
    <citation type="submission" date="2017-02" db="EMBL/GenBank/DDBJ databases">
        <title>Natronthermophilus aegyptiacus gen. nov.,sp. nov., an aerobic, extremely halophilic alkalithermophilic archaeon isolated from the athalassohaline Wadi An Natrun, Egypt.</title>
        <authorList>
            <person name="Zhao B."/>
        </authorList>
    </citation>
    <scope>NUCLEOTIDE SEQUENCE [LARGE SCALE GENOMIC DNA]</scope>
    <source>
        <strain evidence="2 3">CGMCC 1.3597</strain>
    </source>
</reference>
<keyword evidence="1" id="KW-0812">Transmembrane</keyword>
<dbReference type="Proteomes" id="UP000196084">
    <property type="component" value="Unassembled WGS sequence"/>
</dbReference>
<protein>
    <submittedName>
        <fullName evidence="2">Uncharacterized protein</fullName>
    </submittedName>
</protein>
<comment type="caution">
    <text evidence="2">The sequence shown here is derived from an EMBL/GenBank/DDBJ whole genome shotgun (WGS) entry which is preliminary data.</text>
</comment>
<evidence type="ECO:0000313" key="2">
    <source>
        <dbReference type="EMBL" id="OVE83681.1"/>
    </source>
</evidence>